<keyword evidence="5" id="KW-0804">Transcription</keyword>
<evidence type="ECO:0000256" key="1">
    <source>
        <dbReference type="ARBA" id="ARBA00004123"/>
    </source>
</evidence>
<comment type="caution">
    <text evidence="12">The sequence shown here is derived from an EMBL/GenBank/DDBJ whole genome shotgun (WGS) entry which is preliminary data.</text>
</comment>
<dbReference type="SUPFAM" id="SSF55486">
    <property type="entry name" value="Metalloproteases ('zincins'), catalytic domain"/>
    <property type="match status" value="1"/>
</dbReference>
<dbReference type="InterPro" id="IPR057991">
    <property type="entry name" value="TPR_TAF2_C"/>
</dbReference>
<reference evidence="12" key="1">
    <citation type="submission" date="2023-03" db="EMBL/GenBank/DDBJ databases">
        <title>Complete genome of Cladonia borealis.</title>
        <authorList>
            <person name="Park H."/>
        </authorList>
    </citation>
    <scope>NUCLEOTIDE SEQUENCE</scope>
    <source>
        <strain evidence="12">ANT050790</strain>
    </source>
</reference>
<dbReference type="GO" id="GO:0005669">
    <property type="term" value="C:transcription factor TFIID complex"/>
    <property type="evidence" value="ECO:0007669"/>
    <property type="project" value="InterPro"/>
</dbReference>
<dbReference type="Gene3D" id="2.60.40.1730">
    <property type="entry name" value="tricorn interacting facor f3 domain"/>
    <property type="match status" value="1"/>
</dbReference>
<comment type="subcellular location">
    <subcellularLocation>
        <location evidence="1">Nucleus</location>
    </subcellularLocation>
</comment>
<dbReference type="FunFam" id="1.10.390.10:FF:000011">
    <property type="entry name" value="Transcription initiation factor TFIID subunit"/>
    <property type="match status" value="1"/>
</dbReference>
<proteinExistence type="inferred from homology"/>
<dbReference type="Gene3D" id="1.10.390.10">
    <property type="entry name" value="Neutral Protease Domain 2"/>
    <property type="match status" value="1"/>
</dbReference>
<feature type="compositionally biased region" description="Gly residues" evidence="9">
    <location>
        <begin position="1252"/>
        <end position="1262"/>
    </location>
</feature>
<comment type="function">
    <text evidence="7">Functions as a component of the DNA-binding general transcription factor complex TFIID. Binding of TFIID to a promoter (with or without TATA element) is the initial step in pre-initiation complex (PIC) formation. TFIID plays a key role in the regulation of gene expression by RNA polymerase II through different activities such as transcription activator interaction, core promoter recognition and selectivity, TFIIA and TFIIB interaction, chromatin modification (histone acetylation by TAF1), facilitation of DNA opening and initiation of transcription.</text>
</comment>
<evidence type="ECO:0000313" key="12">
    <source>
        <dbReference type="EMBL" id="KAK0515824.1"/>
    </source>
</evidence>
<dbReference type="InterPro" id="IPR042097">
    <property type="entry name" value="Aminopeptidase_N-like_N_sf"/>
</dbReference>
<feature type="domain" description="Transcription initiation factor TFIID subunit 2 TPR repeats" evidence="11">
    <location>
        <begin position="773"/>
        <end position="1047"/>
    </location>
</feature>
<evidence type="ECO:0000313" key="13">
    <source>
        <dbReference type="Proteomes" id="UP001166286"/>
    </source>
</evidence>
<dbReference type="CDD" id="cd09839">
    <property type="entry name" value="M1_like_TAF2"/>
    <property type="match status" value="1"/>
</dbReference>
<evidence type="ECO:0000256" key="2">
    <source>
        <dbReference type="ARBA" id="ARBA00010937"/>
    </source>
</evidence>
<dbReference type="AlphaFoldDB" id="A0AA39R8U4"/>
<evidence type="ECO:0000256" key="4">
    <source>
        <dbReference type="ARBA" id="ARBA00023015"/>
    </source>
</evidence>
<feature type="compositionally biased region" description="Polar residues" evidence="9">
    <location>
        <begin position="257"/>
        <end position="269"/>
    </location>
</feature>
<accession>A0AA39R8U4</accession>
<comment type="similarity">
    <text evidence="2">Belongs to the TAF2 family.</text>
</comment>
<dbReference type="InterPro" id="IPR027268">
    <property type="entry name" value="Peptidase_M4/M1_CTD_sf"/>
</dbReference>
<protein>
    <recommendedName>
        <fullName evidence="3">Transcription initiation factor TFIID subunit 2</fullName>
    </recommendedName>
    <alternativeName>
        <fullName evidence="8">TBP-associated factor 2</fullName>
    </alternativeName>
</protein>
<keyword evidence="6" id="KW-0539">Nucleus</keyword>
<dbReference type="InterPro" id="IPR037813">
    <property type="entry name" value="TAF2"/>
</dbReference>
<name>A0AA39R8U4_9LECA</name>
<dbReference type="PANTHER" id="PTHR15137:SF9">
    <property type="entry name" value="TRANSCRIPTION INITIATION FACTOR TFIID SUBUNIT 2"/>
    <property type="match status" value="1"/>
</dbReference>
<evidence type="ECO:0000256" key="6">
    <source>
        <dbReference type="ARBA" id="ARBA00023242"/>
    </source>
</evidence>
<gene>
    <name evidence="12" type="ORF">JMJ35_001858</name>
</gene>
<dbReference type="Pfam" id="PF25316">
    <property type="entry name" value="TAF2_3rd"/>
    <property type="match status" value="1"/>
</dbReference>
<feature type="region of interest" description="Disordered" evidence="9">
    <location>
        <begin position="257"/>
        <end position="276"/>
    </location>
</feature>
<dbReference type="GO" id="GO:0000976">
    <property type="term" value="F:transcription cis-regulatory region binding"/>
    <property type="evidence" value="ECO:0007669"/>
    <property type="project" value="TreeGrafter"/>
</dbReference>
<organism evidence="12 13">
    <name type="scientific">Cladonia borealis</name>
    <dbReference type="NCBI Taxonomy" id="184061"/>
    <lineage>
        <taxon>Eukaryota</taxon>
        <taxon>Fungi</taxon>
        <taxon>Dikarya</taxon>
        <taxon>Ascomycota</taxon>
        <taxon>Pezizomycotina</taxon>
        <taxon>Lecanoromycetes</taxon>
        <taxon>OSLEUM clade</taxon>
        <taxon>Lecanoromycetidae</taxon>
        <taxon>Lecanorales</taxon>
        <taxon>Lecanorineae</taxon>
        <taxon>Cladoniaceae</taxon>
        <taxon>Cladonia</taxon>
    </lineage>
</organism>
<dbReference type="PANTHER" id="PTHR15137">
    <property type="entry name" value="TRANSCRIPTION INITIATION FACTOR TFIID"/>
    <property type="match status" value="1"/>
</dbReference>
<evidence type="ECO:0000256" key="9">
    <source>
        <dbReference type="SAM" id="MobiDB-lite"/>
    </source>
</evidence>
<dbReference type="SUPFAM" id="SSF63737">
    <property type="entry name" value="Leukotriene A4 hydrolase N-terminal domain"/>
    <property type="match status" value="1"/>
</dbReference>
<evidence type="ECO:0000256" key="7">
    <source>
        <dbReference type="ARBA" id="ARBA00025346"/>
    </source>
</evidence>
<evidence type="ECO:0000256" key="5">
    <source>
        <dbReference type="ARBA" id="ARBA00023163"/>
    </source>
</evidence>
<evidence type="ECO:0000256" key="3">
    <source>
        <dbReference type="ARBA" id="ARBA00017363"/>
    </source>
</evidence>
<dbReference type="Pfam" id="PF25577">
    <property type="entry name" value="TPR_TAF2_C"/>
    <property type="match status" value="1"/>
</dbReference>
<evidence type="ECO:0000259" key="11">
    <source>
        <dbReference type="Pfam" id="PF25577"/>
    </source>
</evidence>
<evidence type="ECO:0000259" key="10">
    <source>
        <dbReference type="Pfam" id="PF25316"/>
    </source>
</evidence>
<feature type="domain" description="Transcription initiation factor TFIID subunit 2 Ig-like" evidence="10">
    <location>
        <begin position="589"/>
        <end position="770"/>
    </location>
</feature>
<dbReference type="GO" id="GO:0003682">
    <property type="term" value="F:chromatin binding"/>
    <property type="evidence" value="ECO:0007669"/>
    <property type="project" value="TreeGrafter"/>
</dbReference>
<keyword evidence="13" id="KW-1185">Reference proteome</keyword>
<evidence type="ECO:0000256" key="8">
    <source>
        <dbReference type="ARBA" id="ARBA00076306"/>
    </source>
</evidence>
<dbReference type="EMBL" id="JAFEKC020000003">
    <property type="protein sequence ID" value="KAK0515824.1"/>
    <property type="molecule type" value="Genomic_DNA"/>
</dbReference>
<dbReference type="Proteomes" id="UP001166286">
    <property type="component" value="Unassembled WGS sequence"/>
</dbReference>
<feature type="compositionally biased region" description="Low complexity" evidence="9">
    <location>
        <begin position="1219"/>
        <end position="1230"/>
    </location>
</feature>
<sequence>MAPSSELPSPQAPELGFSISHQRVELDIDLPTQSLRGRTEIVLNPHSKELKTIRLNCRQCILSRLVVNNKPCPGAAYQDPYSRAKLPWKAGVHQYHMLQQKVEGQLKDPPDQELLLHLPKNTKIDELDPFSEEAQGILLSKTLGKTDSRADSVTAIDLTQSTRTGVEQTARFTPITVNIEFVVKNIRDGMHFVGWEEGDLRYPHAYTTNSLSPGAACCLFPCTDDLTSRSTWEISIKCQKTIGDALRSFSSSKVQLHSNGANGNHNGPSGSDKYDDFSDEDKALDLAVICTGDMTDEIIDPRDPTKKTTSFTCTTPISAQHVGFAIGPFEHVDLAEFRESDEDERLGQNAVPVHGFCLPGRSGETKNTCLPLAKAMDFFALTYGSYPFSNYKLCFVDDLSSDIVDTGSLSICSNRLLFPEDIIEPLYRVSRQLVHALAVQWMGINIVPKDSSDFWVIIGIAYFMTDIFMKKLSGNNEYRYNQKRAADRVVELDVARPSLLDTGPLITLDHLELEFMELKAPLVLFILDRRLTKAGGFSGLSRIISRIFLNARIGDLPNGALDSASFIKVCEKLGHLKLDNFFAQWVEGAGCPRFRVSQRFNKKKLVVEMSIHQVQSEPTKDRDLESSTFIRDVKEDQVPVYAGTVQQAFTGPMTIRIHEADGTPYEHIIEIKEAKTTFDIPYNTKYKRLKRSRRQRERTAAVAGTDYAAGVGDDVLLYSLGDVLQSEEDMREWDLSDWSKDDEDKMSQESYEWIRMDADFEWICKMTVNMQSYMWVSQLQQDRDVVAQLESVQWISTVQPHPLVSTILIRTLMDQRYFHGIRTAAAEVLARNARDELKWIGRRHLEKAFQELFCYSDSAMTRANDFSDRALYYIQTAIPQAIAKIRNAEGRSPFEFSDCHYLACLMKALAEALAARPPPTERAFDDFEDDGDNELFHSACLDEIDRYRRIDEWIPSYHNVLSTTALDCKRILARAGIIETRPADFLQYTPDCTSEYLRLNAFGNLMSLGMIKNDAILRWFLFVLGTDPSPYVRENMLRIFEKTLGATAIGEHLETAKAQVAQQDGLVIEQESSTEARQADLARKQTIQGALNALRDELSANPVLKTELWNAITSPTLSLQQMGDLLDLCELLYTPVTSMVVVLKYPRYWTCRKVGKGKVLFSHSSRIRTTPLPKRQIPSQSQSSQHPTHSRENTNTANTMLPPLKLKFAVPKKPTLQGPSTSSVESTPTSLEGSIGGEAPKPRLKLSFSKLKGGGGQGSPTP</sequence>
<feature type="region of interest" description="Disordered" evidence="9">
    <location>
        <begin position="1165"/>
        <end position="1262"/>
    </location>
</feature>
<dbReference type="InterPro" id="IPR057345">
    <property type="entry name" value="Ig-like_TAF2"/>
</dbReference>
<dbReference type="GO" id="GO:0016251">
    <property type="term" value="F:RNA polymerase II general transcription initiation factor activity"/>
    <property type="evidence" value="ECO:0007669"/>
    <property type="project" value="TreeGrafter"/>
</dbReference>
<keyword evidence="4" id="KW-0805">Transcription regulation</keyword>
<dbReference type="GO" id="GO:0006367">
    <property type="term" value="P:transcription initiation at RNA polymerase II promoter"/>
    <property type="evidence" value="ECO:0007669"/>
    <property type="project" value="TreeGrafter"/>
</dbReference>